<feature type="transmembrane region" description="Helical" evidence="5">
    <location>
        <begin position="6"/>
        <end position="30"/>
    </location>
</feature>
<feature type="transmembrane region" description="Helical" evidence="5">
    <location>
        <begin position="239"/>
        <end position="260"/>
    </location>
</feature>
<comment type="caution">
    <text evidence="8">The sequence shown here is derived from an EMBL/GenBank/DDBJ whole genome shotgun (WGS) entry which is preliminary data.</text>
</comment>
<keyword evidence="5" id="KW-1003">Cell membrane</keyword>
<keyword evidence="5" id="KW-0813">Transport</keyword>
<dbReference type="HAMAP" id="MF_00445">
    <property type="entry name" value="NDH1_NuoN_1"/>
    <property type="match status" value="1"/>
</dbReference>
<dbReference type="AlphaFoldDB" id="A0A0J1FMY9"/>
<feature type="transmembrane region" description="Helical" evidence="5">
    <location>
        <begin position="75"/>
        <end position="96"/>
    </location>
</feature>
<proteinExistence type="inferred from homology"/>
<feature type="transmembrane region" description="Helical" evidence="5">
    <location>
        <begin position="404"/>
        <end position="424"/>
    </location>
</feature>
<evidence type="ECO:0000256" key="3">
    <source>
        <dbReference type="ARBA" id="ARBA00022989"/>
    </source>
</evidence>
<evidence type="ECO:0000256" key="2">
    <source>
        <dbReference type="ARBA" id="ARBA00022692"/>
    </source>
</evidence>
<keyword evidence="5" id="KW-1278">Translocase</keyword>
<comment type="subunit">
    <text evidence="5">NDH-1 is composed of 14 different subunits. Subunits NuoA, H, J, K, L, M, N constitute the membrane sector of the complex.</text>
</comment>
<evidence type="ECO:0000256" key="1">
    <source>
        <dbReference type="ARBA" id="ARBA00004127"/>
    </source>
</evidence>
<feature type="transmembrane region" description="Helical" evidence="5">
    <location>
        <begin position="369"/>
        <end position="392"/>
    </location>
</feature>
<dbReference type="Proteomes" id="UP000036356">
    <property type="component" value="Unassembled WGS sequence"/>
</dbReference>
<feature type="transmembrane region" description="Helical" evidence="5">
    <location>
        <begin position="327"/>
        <end position="348"/>
    </location>
</feature>
<dbReference type="InterPro" id="IPR001750">
    <property type="entry name" value="ND/Mrp_TM"/>
</dbReference>
<comment type="function">
    <text evidence="5">NDH-1 shuttles electrons from NADH, via FMN and iron-sulfur (Fe-S) centers, to quinones in the respiratory chain. The immediate electron acceptor for the enzyme in this species is believed to be a menaquinone. Couples the redox reaction to proton translocation (for every two electrons transferred, four hydrogen ions are translocated across the cytoplasmic membrane), and thus conserves the redox energy in a proton gradient.</text>
</comment>
<feature type="transmembrane region" description="Helical" evidence="5">
    <location>
        <begin position="272"/>
        <end position="291"/>
    </location>
</feature>
<comment type="catalytic activity">
    <reaction evidence="5">
        <text>a quinone + NADH + 5 H(+)(in) = a quinol + NAD(+) + 4 H(+)(out)</text>
        <dbReference type="Rhea" id="RHEA:57888"/>
        <dbReference type="ChEBI" id="CHEBI:15378"/>
        <dbReference type="ChEBI" id="CHEBI:24646"/>
        <dbReference type="ChEBI" id="CHEBI:57540"/>
        <dbReference type="ChEBI" id="CHEBI:57945"/>
        <dbReference type="ChEBI" id="CHEBI:132124"/>
    </reaction>
</comment>
<evidence type="ECO:0000256" key="4">
    <source>
        <dbReference type="ARBA" id="ARBA00023136"/>
    </source>
</evidence>
<dbReference type="RefSeq" id="WP_047811152.1">
    <property type="nucleotide sequence ID" value="NZ_LDZY01000012.1"/>
</dbReference>
<accession>A0A0J1FMY9</accession>
<dbReference type="EMBL" id="LDZY01000012">
    <property type="protein sequence ID" value="KLU64707.1"/>
    <property type="molecule type" value="Genomic_DNA"/>
</dbReference>
<dbReference type="Pfam" id="PF00361">
    <property type="entry name" value="Proton_antipo_M"/>
    <property type="match status" value="1"/>
</dbReference>
<feature type="transmembrane region" description="Helical" evidence="5">
    <location>
        <begin position="108"/>
        <end position="125"/>
    </location>
</feature>
<name>A0A0J1FMY9_9FIRM</name>
<feature type="transmembrane region" description="Helical" evidence="5">
    <location>
        <begin position="37"/>
        <end position="55"/>
    </location>
</feature>
<dbReference type="GO" id="GO:0005886">
    <property type="term" value="C:plasma membrane"/>
    <property type="evidence" value="ECO:0007669"/>
    <property type="project" value="UniProtKB-SubCell"/>
</dbReference>
<feature type="transmembrane region" description="Helical" evidence="5">
    <location>
        <begin position="445"/>
        <end position="464"/>
    </location>
</feature>
<feature type="transmembrane region" description="Helical" evidence="5">
    <location>
        <begin position="162"/>
        <end position="184"/>
    </location>
</feature>
<sequence length="481" mass="51289">MVDFNIFAVLTPEVALAAMALILLAIGLLIPPGARKGMMPLTAFSLIGILSYTLYDFYFGTKTSFMNGLYWHDQFALYFKVLFLAAALLVVLSSGGYIQKLPKYRGEFYSLILTATLGMMLMAGAGELITLYVGLELMTISFYILVAYLSEDARSSEAGIKYLVLGATSSAILLYGISLIYGLTGSTQLSEIASGLGATLTPTSFLATVFILAGLGFKISLVPFHLWAPDIYEGAPTPVTAFLAIASKAAAFAALIRVYLITMNSQSFSATGQTLLMVLAALTMIIGNLVAIPQKNIKRMLSYSSIAQAGYLMVGIIAESIPGVKGVLFYAMIYVFANMGAFAVATHISEKQGSDEIQDFAGLARRSPLAAVVMTASLLSLAGIPPLAGFVGKFYLFSAVMGQGYTAIAYIGFVMSMVSVYYYLSVVKVMFLGEGEGLPDIPVHGAVKFTMLFTMIITIAIGIYPTPLAQMAIAAAQSLVQ</sequence>
<evidence type="ECO:0000256" key="6">
    <source>
        <dbReference type="RuleBase" id="RU000320"/>
    </source>
</evidence>
<evidence type="ECO:0000313" key="9">
    <source>
        <dbReference type="Proteomes" id="UP000036356"/>
    </source>
</evidence>
<evidence type="ECO:0000256" key="5">
    <source>
        <dbReference type="HAMAP-Rule" id="MF_00445"/>
    </source>
</evidence>
<dbReference type="PANTHER" id="PTHR22773">
    <property type="entry name" value="NADH DEHYDROGENASE"/>
    <property type="match status" value="1"/>
</dbReference>
<feature type="domain" description="NADH:quinone oxidoreductase/Mrp antiporter transmembrane" evidence="7">
    <location>
        <begin position="125"/>
        <end position="417"/>
    </location>
</feature>
<keyword evidence="5" id="KW-0874">Quinone</keyword>
<comment type="similarity">
    <text evidence="5">Belongs to the complex I subunit 2 family.</text>
</comment>
<keyword evidence="8" id="KW-0560">Oxidoreductase</keyword>
<reference evidence="8 9" key="1">
    <citation type="submission" date="2015-06" db="EMBL/GenBank/DDBJ databases">
        <title>Draft genome of the moderately acidophilic sulfate reducer Candidatus Desulfosporosinus acididurans strain M1.</title>
        <authorList>
            <person name="Poehlein A."/>
            <person name="Petzsch P."/>
            <person name="Johnson B.D."/>
            <person name="Schloemann M."/>
            <person name="Daniel R."/>
            <person name="Muehling M."/>
        </authorList>
    </citation>
    <scope>NUCLEOTIDE SEQUENCE [LARGE SCALE GENOMIC DNA]</scope>
    <source>
        <strain evidence="8 9">M1</strain>
    </source>
</reference>
<keyword evidence="5" id="KW-0520">NAD</keyword>
<keyword evidence="4 5" id="KW-0472">Membrane</keyword>
<keyword evidence="3 5" id="KW-1133">Transmembrane helix</keyword>
<dbReference type="EC" id="7.1.1.-" evidence="5"/>
<dbReference type="GO" id="GO:0042773">
    <property type="term" value="P:ATP synthesis coupled electron transport"/>
    <property type="evidence" value="ECO:0007669"/>
    <property type="project" value="InterPro"/>
</dbReference>
<dbReference type="STRING" id="476652.DEAC_c33510"/>
<comment type="subcellular location">
    <subcellularLocation>
        <location evidence="5">Cell membrane</location>
        <topology evidence="5">Multi-pass membrane protein</topology>
    </subcellularLocation>
    <subcellularLocation>
        <location evidence="1">Endomembrane system</location>
        <topology evidence="1">Multi-pass membrane protein</topology>
    </subcellularLocation>
    <subcellularLocation>
        <location evidence="6">Membrane</location>
        <topology evidence="6">Multi-pass membrane protein</topology>
    </subcellularLocation>
</comment>
<dbReference type="GO" id="GO:0048038">
    <property type="term" value="F:quinone binding"/>
    <property type="evidence" value="ECO:0007669"/>
    <property type="project" value="UniProtKB-KW"/>
</dbReference>
<dbReference type="GO" id="GO:0050136">
    <property type="term" value="F:NADH dehydrogenase (quinone) (non-electrogenic) activity"/>
    <property type="evidence" value="ECO:0007669"/>
    <property type="project" value="UniProtKB-UniRule"/>
</dbReference>
<evidence type="ECO:0000259" key="7">
    <source>
        <dbReference type="Pfam" id="PF00361"/>
    </source>
</evidence>
<dbReference type="NCBIfam" id="TIGR01770">
    <property type="entry name" value="NDH_I_N"/>
    <property type="match status" value="1"/>
</dbReference>
<feature type="transmembrane region" description="Helical" evidence="5">
    <location>
        <begin position="204"/>
        <end position="227"/>
    </location>
</feature>
<keyword evidence="9" id="KW-1185">Reference proteome</keyword>
<feature type="transmembrane region" description="Helical" evidence="5">
    <location>
        <begin position="131"/>
        <end position="150"/>
    </location>
</feature>
<dbReference type="GO" id="GO:0008137">
    <property type="term" value="F:NADH dehydrogenase (ubiquinone) activity"/>
    <property type="evidence" value="ECO:0007669"/>
    <property type="project" value="InterPro"/>
</dbReference>
<organism evidence="8 9">
    <name type="scientific">Desulfosporosinus acididurans</name>
    <dbReference type="NCBI Taxonomy" id="476652"/>
    <lineage>
        <taxon>Bacteria</taxon>
        <taxon>Bacillati</taxon>
        <taxon>Bacillota</taxon>
        <taxon>Clostridia</taxon>
        <taxon>Eubacteriales</taxon>
        <taxon>Desulfitobacteriaceae</taxon>
        <taxon>Desulfosporosinus</taxon>
    </lineage>
</organism>
<protein>
    <recommendedName>
        <fullName evidence="5">NADH-quinone oxidoreductase subunit N</fullName>
        <ecNumber evidence="5">7.1.1.-</ecNumber>
    </recommendedName>
    <alternativeName>
        <fullName evidence="5">NADH dehydrogenase I subunit N</fullName>
    </alternativeName>
    <alternativeName>
        <fullName evidence="5">NDH-1 subunit N</fullName>
    </alternativeName>
</protein>
<gene>
    <name evidence="8" type="primary">nuoN_2</name>
    <name evidence="5" type="synonym">nuoN</name>
    <name evidence="8" type="ORF">DEAC_c33510</name>
</gene>
<keyword evidence="2 5" id="KW-0812">Transmembrane</keyword>
<dbReference type="InterPro" id="IPR010096">
    <property type="entry name" value="NADH-Q_OxRdtase_suN/2"/>
</dbReference>
<evidence type="ECO:0000313" key="8">
    <source>
        <dbReference type="EMBL" id="KLU64707.1"/>
    </source>
</evidence>
<dbReference type="GO" id="GO:0012505">
    <property type="term" value="C:endomembrane system"/>
    <property type="evidence" value="ECO:0007669"/>
    <property type="project" value="UniProtKB-SubCell"/>
</dbReference>
<dbReference type="PATRIC" id="fig|476652.3.peg.3535"/>